<dbReference type="Pfam" id="PF13489">
    <property type="entry name" value="Methyltransf_23"/>
    <property type="match status" value="1"/>
</dbReference>
<organism evidence="2 3">
    <name type="scientific">Aspergillus carbonarius (strain ITEM 5010)</name>
    <dbReference type="NCBI Taxonomy" id="602072"/>
    <lineage>
        <taxon>Eukaryota</taxon>
        <taxon>Fungi</taxon>
        <taxon>Dikarya</taxon>
        <taxon>Ascomycota</taxon>
        <taxon>Pezizomycotina</taxon>
        <taxon>Eurotiomycetes</taxon>
        <taxon>Eurotiomycetidae</taxon>
        <taxon>Eurotiales</taxon>
        <taxon>Aspergillaceae</taxon>
        <taxon>Aspergillus</taxon>
        <taxon>Aspergillus subgen. Circumdati</taxon>
    </lineage>
</organism>
<feature type="region of interest" description="Disordered" evidence="1">
    <location>
        <begin position="1"/>
        <end position="25"/>
    </location>
</feature>
<dbReference type="EMBL" id="KV907493">
    <property type="protein sequence ID" value="OOG00350.1"/>
    <property type="molecule type" value="Genomic_DNA"/>
</dbReference>
<dbReference type="Proteomes" id="UP000188318">
    <property type="component" value="Unassembled WGS sequence"/>
</dbReference>
<dbReference type="CDD" id="cd02440">
    <property type="entry name" value="AdoMet_MTases"/>
    <property type="match status" value="1"/>
</dbReference>
<protein>
    <recommendedName>
        <fullName evidence="4">Methyltransferase domain-containing protein</fullName>
    </recommendedName>
</protein>
<dbReference type="OrthoDB" id="2013972at2759"/>
<evidence type="ECO:0000313" key="3">
    <source>
        <dbReference type="Proteomes" id="UP000188318"/>
    </source>
</evidence>
<dbReference type="PANTHER" id="PTHR43591:SF10">
    <property type="entry name" value="ABC TRANSMEMBRANE TYPE-1 DOMAIN-CONTAINING PROTEIN-RELATED"/>
    <property type="match status" value="1"/>
</dbReference>
<dbReference type="VEuPathDB" id="FungiDB:ASPCADRAFT_202221"/>
<feature type="compositionally biased region" description="Acidic residues" evidence="1">
    <location>
        <begin position="7"/>
        <end position="17"/>
    </location>
</feature>
<gene>
    <name evidence="2" type="ORF">ASPCADRAFT_202221</name>
</gene>
<dbReference type="InterPro" id="IPR029063">
    <property type="entry name" value="SAM-dependent_MTases_sf"/>
</dbReference>
<reference evidence="3" key="1">
    <citation type="journal article" date="2017" name="Genome Biol.">
        <title>Comparative genomics reveals high biological diversity and specific adaptations in the industrially and medically important fungal genus Aspergillus.</title>
        <authorList>
            <person name="de Vries R.P."/>
            <person name="Riley R."/>
            <person name="Wiebenga A."/>
            <person name="Aguilar-Osorio G."/>
            <person name="Amillis S."/>
            <person name="Uchima C.A."/>
            <person name="Anderluh G."/>
            <person name="Asadollahi M."/>
            <person name="Askin M."/>
            <person name="Barry K."/>
            <person name="Battaglia E."/>
            <person name="Bayram O."/>
            <person name="Benocci T."/>
            <person name="Braus-Stromeyer S.A."/>
            <person name="Caldana C."/>
            <person name="Canovas D."/>
            <person name="Cerqueira G.C."/>
            <person name="Chen F."/>
            <person name="Chen W."/>
            <person name="Choi C."/>
            <person name="Clum A."/>
            <person name="Dos Santos R.A."/>
            <person name="Damasio A.R."/>
            <person name="Diallinas G."/>
            <person name="Emri T."/>
            <person name="Fekete E."/>
            <person name="Flipphi M."/>
            <person name="Freyberg S."/>
            <person name="Gallo A."/>
            <person name="Gournas C."/>
            <person name="Habgood R."/>
            <person name="Hainaut M."/>
            <person name="Harispe M.L."/>
            <person name="Henrissat B."/>
            <person name="Hilden K.S."/>
            <person name="Hope R."/>
            <person name="Hossain A."/>
            <person name="Karabika E."/>
            <person name="Karaffa L."/>
            <person name="Karanyi Z."/>
            <person name="Krasevec N."/>
            <person name="Kuo A."/>
            <person name="Kusch H."/>
            <person name="LaButti K."/>
            <person name="Lagendijk E.L."/>
            <person name="Lapidus A."/>
            <person name="Levasseur A."/>
            <person name="Lindquist E."/>
            <person name="Lipzen A."/>
            <person name="Logrieco A.F."/>
            <person name="MacCabe A."/>
            <person name="Maekelae M.R."/>
            <person name="Malavazi I."/>
            <person name="Melin P."/>
            <person name="Meyer V."/>
            <person name="Mielnichuk N."/>
            <person name="Miskei M."/>
            <person name="Molnar A.P."/>
            <person name="Mule G."/>
            <person name="Ngan C.Y."/>
            <person name="Orejas M."/>
            <person name="Orosz E."/>
            <person name="Ouedraogo J.P."/>
            <person name="Overkamp K.M."/>
            <person name="Park H.-S."/>
            <person name="Perrone G."/>
            <person name="Piumi F."/>
            <person name="Punt P.J."/>
            <person name="Ram A.F."/>
            <person name="Ramon A."/>
            <person name="Rauscher S."/>
            <person name="Record E."/>
            <person name="Riano-Pachon D.M."/>
            <person name="Robert V."/>
            <person name="Roehrig J."/>
            <person name="Ruller R."/>
            <person name="Salamov A."/>
            <person name="Salih N.S."/>
            <person name="Samson R.A."/>
            <person name="Sandor E."/>
            <person name="Sanguinetti M."/>
            <person name="Schuetze T."/>
            <person name="Sepcic K."/>
            <person name="Shelest E."/>
            <person name="Sherlock G."/>
            <person name="Sophianopoulou V."/>
            <person name="Squina F.M."/>
            <person name="Sun H."/>
            <person name="Susca A."/>
            <person name="Todd R.B."/>
            <person name="Tsang A."/>
            <person name="Unkles S.E."/>
            <person name="van de Wiele N."/>
            <person name="van Rossen-Uffink D."/>
            <person name="Oliveira J.V."/>
            <person name="Vesth T.C."/>
            <person name="Visser J."/>
            <person name="Yu J.-H."/>
            <person name="Zhou M."/>
            <person name="Andersen M.R."/>
            <person name="Archer D.B."/>
            <person name="Baker S.E."/>
            <person name="Benoit I."/>
            <person name="Brakhage A.A."/>
            <person name="Braus G.H."/>
            <person name="Fischer R."/>
            <person name="Frisvad J.C."/>
            <person name="Goldman G.H."/>
            <person name="Houbraken J."/>
            <person name="Oakley B."/>
            <person name="Pocsi I."/>
            <person name="Scazzocchio C."/>
            <person name="Seiboth B."/>
            <person name="vanKuyk P.A."/>
            <person name="Wortman J."/>
            <person name="Dyer P.S."/>
            <person name="Grigoriev I.V."/>
        </authorList>
    </citation>
    <scope>NUCLEOTIDE SEQUENCE [LARGE SCALE GENOMIC DNA]</scope>
    <source>
        <strain evidence="3">ITEM 5010</strain>
    </source>
</reference>
<dbReference type="STRING" id="602072.A0A1R3S0Q5"/>
<dbReference type="OMA" id="CEKIGRT"/>
<dbReference type="SUPFAM" id="SSF53335">
    <property type="entry name" value="S-adenosyl-L-methionine-dependent methyltransferases"/>
    <property type="match status" value="1"/>
</dbReference>
<evidence type="ECO:0000256" key="1">
    <source>
        <dbReference type="SAM" id="MobiDB-lite"/>
    </source>
</evidence>
<sequence>MQSEPDIPIEVDAEDEISTGTQSSTTSLSSSVLKYEFKHGRRYHAHHMGNYPFPNDQPEQDRLDMIHHIFYRLVNDRLFLAPMNPNGKRILDIGTGTGIWAIQMGDDYPGVEKVVGTDISPTQPSWVPPNVQFIFDDVEKDWVESEPYDYIHCRYMAGSIRDWPRLIRQCYNNLEPGGWLELQESINTLYSEDESLKPDSYMVKMMDGLKEACEKIGQTMDPAPSFETWVNDAGFSTVHKLKFKLPIGPWPKDTRLKECGSFMRGNFVEGVEAFTAALFTEVLGWDHGEVMELNAGVRRESMQKDIHPIFDVLVIAAQKPLRDFEHVV</sequence>
<dbReference type="GO" id="GO:0008168">
    <property type="term" value="F:methyltransferase activity"/>
    <property type="evidence" value="ECO:0007669"/>
    <property type="project" value="TreeGrafter"/>
</dbReference>
<evidence type="ECO:0000313" key="2">
    <source>
        <dbReference type="EMBL" id="OOG00350.1"/>
    </source>
</evidence>
<accession>A0A1R3S0Q5</accession>
<keyword evidence="3" id="KW-1185">Reference proteome</keyword>
<dbReference type="Gene3D" id="3.40.50.150">
    <property type="entry name" value="Vaccinia Virus protein VP39"/>
    <property type="match status" value="1"/>
</dbReference>
<name>A0A1R3S0Q5_ASPC5</name>
<proteinExistence type="predicted"/>
<dbReference type="PANTHER" id="PTHR43591">
    <property type="entry name" value="METHYLTRANSFERASE"/>
    <property type="match status" value="1"/>
</dbReference>
<dbReference type="AlphaFoldDB" id="A0A1R3S0Q5"/>
<evidence type="ECO:0008006" key="4">
    <source>
        <dbReference type="Google" id="ProtNLM"/>
    </source>
</evidence>